<dbReference type="GO" id="GO:0004553">
    <property type="term" value="F:hydrolase activity, hydrolyzing O-glycosyl compounds"/>
    <property type="evidence" value="ECO:0007669"/>
    <property type="project" value="InterPro"/>
</dbReference>
<dbReference type="InParanoid" id="A0A540VDT3"/>
<dbReference type="AlphaFoldDB" id="A0A540VDT3"/>
<name>A0A540VDT3_9CHLR</name>
<keyword evidence="6" id="KW-1185">Reference proteome</keyword>
<accession>A0A540VDT3</accession>
<feature type="domain" description="Transglycosylase SLT" evidence="4">
    <location>
        <begin position="752"/>
        <end position="864"/>
    </location>
</feature>
<dbReference type="PROSITE" id="PS50005">
    <property type="entry name" value="TPR"/>
    <property type="match status" value="1"/>
</dbReference>
<evidence type="ECO:0000256" key="3">
    <source>
        <dbReference type="SAM" id="MobiDB-lite"/>
    </source>
</evidence>
<dbReference type="GO" id="GO:0042597">
    <property type="term" value="C:periplasmic space"/>
    <property type="evidence" value="ECO:0007669"/>
    <property type="project" value="InterPro"/>
</dbReference>
<feature type="compositionally biased region" description="Pro residues" evidence="3">
    <location>
        <begin position="101"/>
        <end position="124"/>
    </location>
</feature>
<evidence type="ECO:0000256" key="2">
    <source>
        <dbReference type="PROSITE-ProRule" id="PRU00339"/>
    </source>
</evidence>
<evidence type="ECO:0000256" key="1">
    <source>
        <dbReference type="ARBA" id="ARBA00022729"/>
    </source>
</evidence>
<dbReference type="RefSeq" id="WP_141610939.1">
    <property type="nucleotide sequence ID" value="NZ_VIGC02000019.1"/>
</dbReference>
<dbReference type="SUPFAM" id="SSF48452">
    <property type="entry name" value="TPR-like"/>
    <property type="match status" value="2"/>
</dbReference>
<sequence>MMNFYNRLSRSERLVLWASVATVAVVLVLTGLHITGIFPRPMATPAASMPPSPNAPDQGRQGTLMPTFTPTAVLSTAVAAAAATSTASPVATQAATAAIPVEPPAEPTPTPAPSSPPTPTPTPASPAERLAESLRLHRYGDYAAARAQLSSLAAEITGTIRLQARYHLSKAYLAEGYYQEALAALDQLDQEFELALASQASAGVAGQEDLRHKAEYLRAQAYQGLGDNPQAIAAYQRFLDAYPDAVEWIASDLARAYLAVGNLAEAVATYRGAADTAARRGDVVHQVGLLESLAAVYSGQARHQEAAAVYGDILAVARNAPYRAQIQYQAGLALANAGDEAGAIQAWQAATQEAPASRYAYYALVELVNRQVDFDLYLRGYIDLQASLLGENAWLPAVNAFQAYLEQAGPDGDRADLAWLGLGQAYLGLGNYDAAIQALDHLLANYPACSCYGQAWLDKARAQAAAGDRVEARRTYRTFAREHADHELAPEALWRSGLLALEEGNRLEAAVDFLALADGFPDSSRAPAGLYAIGLGAYQEGLYAESVAMFQRLQRDYPEYRWDAVAFWLGRAHQAAGSQAEAHAAWQTLHERAPDIYYGILAGASLAQIPLAGGALLDNMDHIAGPASTLPGDDGSQAFAEAWLARWLGVEPASLSSLPEEAAQDPDLALGRVLLDLDERAAALSALERFYNRHRDDPHALYAMSLTFEALGTYRLSLMAMARLLEFSPARLVEDAPIFLQRRAYPQPFRELIAPEAQANGLDPLLLYSLIRQESLFEEGAISVAAAQGLAQIIPDTGHWIATQLGFPNYRNELVYRPHINVKFGAYYLRWVQDYLQGNPISALVGYNAGPSRSARWREASGADDALFVEMLTLSEPRVYVQAVVANLYHYTRLYGAQGMAAAPGP</sequence>
<dbReference type="InterPro" id="IPR011990">
    <property type="entry name" value="TPR-like_helical_dom_sf"/>
</dbReference>
<evidence type="ECO:0000313" key="6">
    <source>
        <dbReference type="Proteomes" id="UP000317371"/>
    </source>
</evidence>
<feature type="repeat" description="TPR" evidence="2">
    <location>
        <begin position="416"/>
        <end position="449"/>
    </location>
</feature>
<organism evidence="5 6">
    <name type="scientific">Litorilinea aerophila</name>
    <dbReference type="NCBI Taxonomy" id="1204385"/>
    <lineage>
        <taxon>Bacteria</taxon>
        <taxon>Bacillati</taxon>
        <taxon>Chloroflexota</taxon>
        <taxon>Caldilineae</taxon>
        <taxon>Caldilineales</taxon>
        <taxon>Caldilineaceae</taxon>
        <taxon>Litorilinea</taxon>
    </lineage>
</organism>
<dbReference type="InterPro" id="IPR008939">
    <property type="entry name" value="Lytic_TGlycosylase_superhlx_U"/>
</dbReference>
<proteinExistence type="predicted"/>
<protein>
    <submittedName>
        <fullName evidence="5">Tetratricopeptide repeat protein</fullName>
    </submittedName>
</protein>
<dbReference type="SUPFAM" id="SSF48435">
    <property type="entry name" value="Bacterial muramidases"/>
    <property type="match status" value="1"/>
</dbReference>
<dbReference type="EMBL" id="VIGC01000019">
    <property type="protein sequence ID" value="TQE94897.1"/>
    <property type="molecule type" value="Genomic_DNA"/>
</dbReference>
<dbReference type="InterPro" id="IPR008258">
    <property type="entry name" value="Transglycosylase_SLT_dom_1"/>
</dbReference>
<feature type="region of interest" description="Disordered" evidence="3">
    <location>
        <begin position="45"/>
        <end position="66"/>
    </location>
</feature>
<dbReference type="PANTHER" id="PTHR37423">
    <property type="entry name" value="SOLUBLE LYTIC MUREIN TRANSGLYCOSYLASE-RELATED"/>
    <property type="match status" value="1"/>
</dbReference>
<comment type="caution">
    <text evidence="5">The sequence shown here is derived from an EMBL/GenBank/DDBJ whole genome shotgun (WGS) entry which is preliminary data.</text>
</comment>
<gene>
    <name evidence="5" type="ORF">FKZ61_14905</name>
</gene>
<dbReference type="OrthoDB" id="9815002at2"/>
<dbReference type="Pfam" id="PF01464">
    <property type="entry name" value="SLT"/>
    <property type="match status" value="1"/>
</dbReference>
<keyword evidence="2" id="KW-0802">TPR repeat</keyword>
<keyword evidence="1" id="KW-0732">Signal</keyword>
<dbReference type="InterPro" id="IPR019734">
    <property type="entry name" value="TPR_rpt"/>
</dbReference>
<dbReference type="PANTHER" id="PTHR37423:SF2">
    <property type="entry name" value="MEMBRANE-BOUND LYTIC MUREIN TRANSGLYCOSYLASE C"/>
    <property type="match status" value="1"/>
</dbReference>
<dbReference type="CDD" id="cd13401">
    <property type="entry name" value="Slt70-like"/>
    <property type="match status" value="1"/>
</dbReference>
<dbReference type="SMART" id="SM00028">
    <property type="entry name" value="TPR"/>
    <property type="match status" value="5"/>
</dbReference>
<dbReference type="Proteomes" id="UP000317371">
    <property type="component" value="Unassembled WGS sequence"/>
</dbReference>
<evidence type="ECO:0000259" key="4">
    <source>
        <dbReference type="Pfam" id="PF01464"/>
    </source>
</evidence>
<dbReference type="SUPFAM" id="SSF53955">
    <property type="entry name" value="Lysozyme-like"/>
    <property type="match status" value="1"/>
</dbReference>
<dbReference type="Gene3D" id="1.10.530.10">
    <property type="match status" value="1"/>
</dbReference>
<evidence type="ECO:0000313" key="5">
    <source>
        <dbReference type="EMBL" id="TQE94897.1"/>
    </source>
</evidence>
<dbReference type="Pfam" id="PF13432">
    <property type="entry name" value="TPR_16"/>
    <property type="match status" value="3"/>
</dbReference>
<reference evidence="5 6" key="1">
    <citation type="submission" date="2019-06" db="EMBL/GenBank/DDBJ databases">
        <title>Genome sequence of Litorilinea aerophila BAA-2444.</title>
        <authorList>
            <person name="Maclea K.S."/>
            <person name="Maurais E.G."/>
            <person name="Iannazzi L.C."/>
        </authorList>
    </citation>
    <scope>NUCLEOTIDE SEQUENCE [LARGE SCALE GENOMIC DNA]</scope>
    <source>
        <strain evidence="5 6">ATCC BAA-2444</strain>
    </source>
</reference>
<feature type="region of interest" description="Disordered" evidence="3">
    <location>
        <begin position="101"/>
        <end position="127"/>
    </location>
</feature>
<dbReference type="InterPro" id="IPR023346">
    <property type="entry name" value="Lysozyme-like_dom_sf"/>
</dbReference>
<dbReference type="Gene3D" id="1.25.40.10">
    <property type="entry name" value="Tetratricopeptide repeat domain"/>
    <property type="match status" value="4"/>
</dbReference>